<dbReference type="EMBL" id="SOQZ01000001">
    <property type="protein sequence ID" value="TDY14143.1"/>
    <property type="molecule type" value="Genomic_DNA"/>
</dbReference>
<evidence type="ECO:0000313" key="1">
    <source>
        <dbReference type="EMBL" id="TDY14143.1"/>
    </source>
</evidence>
<sequence length="263" mass="31549">MNYKEWFAITKKIDLENFDKDDKDDFDLYDFDAFLKKAGVQYPLVRDFYLNYFAYKLFFVIDVLDLNQFIKYHFNESEFQDELLDVLKYKIVPLLNTTIKRQRFKVDINTSHKELQLDLYLDQSNTVYMPYFESSHFYHLAYVNMLGDDLVCRKEIIEKFISLHEKKEAYLPRLKWVGNFSHLSFIILSLIENGYIEKPMKNYKLSITTISSLILESFDFENNSIPNKETLERFMRKSGAKYKNVEGQFETLGFKIPKADRFK</sequence>
<dbReference type="Proteomes" id="UP000294930">
    <property type="component" value="Unassembled WGS sequence"/>
</dbReference>
<organism evidence="1 2">
    <name type="scientific">Meridianimaribacter flavus</name>
    <dbReference type="NCBI Taxonomy" id="571115"/>
    <lineage>
        <taxon>Bacteria</taxon>
        <taxon>Pseudomonadati</taxon>
        <taxon>Bacteroidota</taxon>
        <taxon>Flavobacteriia</taxon>
        <taxon>Flavobacteriales</taxon>
        <taxon>Flavobacteriaceae</taxon>
        <taxon>Meridianimaribacter</taxon>
    </lineage>
</organism>
<accession>A0ABY2G9Y7</accession>
<protein>
    <submittedName>
        <fullName evidence="1">Uncharacterized protein</fullName>
    </submittedName>
</protein>
<name>A0ABY2G9Y7_9FLAO</name>
<evidence type="ECO:0000313" key="2">
    <source>
        <dbReference type="Proteomes" id="UP000294930"/>
    </source>
</evidence>
<proteinExistence type="predicted"/>
<dbReference type="RefSeq" id="WP_134198712.1">
    <property type="nucleotide sequence ID" value="NZ_SOQZ01000001.1"/>
</dbReference>
<gene>
    <name evidence="1" type="ORF">A8975_0745</name>
</gene>
<reference evidence="1 2" key="1">
    <citation type="submission" date="2019-03" db="EMBL/GenBank/DDBJ databases">
        <title>Genomic Encyclopedia of Type Strains, Phase III (KMG-III): the genomes of soil and plant-associated and newly described type strains.</title>
        <authorList>
            <person name="Whitman W."/>
        </authorList>
    </citation>
    <scope>NUCLEOTIDE SEQUENCE [LARGE SCALE GENOMIC DNA]</scope>
    <source>
        <strain evidence="1 2">CGMCC 1.10957</strain>
    </source>
</reference>
<keyword evidence="2" id="KW-1185">Reference proteome</keyword>
<comment type="caution">
    <text evidence="1">The sequence shown here is derived from an EMBL/GenBank/DDBJ whole genome shotgun (WGS) entry which is preliminary data.</text>
</comment>